<dbReference type="Pfam" id="PF19830">
    <property type="entry name" value="DUF6311"/>
    <property type="match status" value="1"/>
</dbReference>
<keyword evidence="1" id="KW-1133">Transmembrane helix</keyword>
<keyword evidence="1" id="KW-0472">Membrane</keyword>
<feature type="transmembrane region" description="Helical" evidence="1">
    <location>
        <begin position="183"/>
        <end position="208"/>
    </location>
</feature>
<evidence type="ECO:0000259" key="2">
    <source>
        <dbReference type="Pfam" id="PF15711"/>
    </source>
</evidence>
<name>A0A5B8NJX1_9CHRO</name>
<dbReference type="InterPro" id="IPR046278">
    <property type="entry name" value="DUF6311"/>
</dbReference>
<dbReference type="Proteomes" id="UP000318453">
    <property type="component" value="Chromosome"/>
</dbReference>
<organism evidence="5 6">
    <name type="scientific">Euhalothece natronophila Z-M001</name>
    <dbReference type="NCBI Taxonomy" id="522448"/>
    <lineage>
        <taxon>Bacteria</taxon>
        <taxon>Bacillati</taxon>
        <taxon>Cyanobacteriota</taxon>
        <taxon>Cyanophyceae</taxon>
        <taxon>Oscillatoriophycideae</taxon>
        <taxon>Chroococcales</taxon>
        <taxon>Halothecacae</taxon>
        <taxon>Halothece cluster</taxon>
        <taxon>Euhalothece</taxon>
    </lineage>
</organism>
<dbReference type="EMBL" id="CP042326">
    <property type="protein sequence ID" value="QDZ38660.1"/>
    <property type="molecule type" value="Genomic_DNA"/>
</dbReference>
<feature type="transmembrane region" description="Helical" evidence="1">
    <location>
        <begin position="135"/>
        <end position="153"/>
    </location>
</feature>
<feature type="transmembrane region" description="Helical" evidence="1">
    <location>
        <begin position="242"/>
        <end position="263"/>
    </location>
</feature>
<feature type="transmembrane region" description="Helical" evidence="1">
    <location>
        <begin position="16"/>
        <end position="37"/>
    </location>
</feature>
<evidence type="ECO:0000313" key="6">
    <source>
        <dbReference type="Proteomes" id="UP000318453"/>
    </source>
</evidence>
<feature type="transmembrane region" description="Helical" evidence="1">
    <location>
        <begin position="344"/>
        <end position="362"/>
    </location>
</feature>
<reference evidence="5" key="1">
    <citation type="submission" date="2019-08" db="EMBL/GenBank/DDBJ databases">
        <title>Carotenoids and Carotenoid Binding Proteins in the Halophilic Cyanobacterium Euhalothece sp. ZM00.</title>
        <authorList>
            <person name="Cho S.M."/>
            <person name="Song J.Y."/>
            <person name="Park Y.-I."/>
        </authorList>
    </citation>
    <scope>NUCLEOTIDE SEQUENCE [LARGE SCALE GENOMIC DNA]</scope>
    <source>
        <strain evidence="5">Z-M001</strain>
    </source>
</reference>
<feature type="domain" description="ILEI/PANDER" evidence="2">
    <location>
        <begin position="576"/>
        <end position="638"/>
    </location>
</feature>
<feature type="domain" description="DUF6311" evidence="4">
    <location>
        <begin position="461"/>
        <end position="559"/>
    </location>
</feature>
<feature type="domain" description="DUF6311" evidence="3">
    <location>
        <begin position="22"/>
        <end position="432"/>
    </location>
</feature>
<keyword evidence="6" id="KW-1185">Reference proteome</keyword>
<evidence type="ECO:0000256" key="1">
    <source>
        <dbReference type="SAM" id="Phobius"/>
    </source>
</evidence>
<evidence type="ECO:0000259" key="3">
    <source>
        <dbReference type="Pfam" id="PF19830"/>
    </source>
</evidence>
<proteinExistence type="predicted"/>
<dbReference type="InterPro" id="IPR058671">
    <property type="entry name" value="DUF6311_C"/>
</dbReference>
<keyword evidence="1" id="KW-0812">Transmembrane</keyword>
<dbReference type="AlphaFoldDB" id="A0A5B8NJX1"/>
<dbReference type="InterPro" id="IPR039477">
    <property type="entry name" value="ILEI/PANDER_dom"/>
</dbReference>
<dbReference type="Pfam" id="PF15711">
    <property type="entry name" value="ILEI"/>
    <property type="match status" value="1"/>
</dbReference>
<dbReference type="OrthoDB" id="1814621at2"/>
<feature type="transmembrane region" description="Helical" evidence="1">
    <location>
        <begin position="160"/>
        <end position="177"/>
    </location>
</feature>
<feature type="transmembrane region" description="Helical" evidence="1">
    <location>
        <begin position="391"/>
        <end position="409"/>
    </location>
</feature>
<feature type="transmembrane region" description="Helical" evidence="1">
    <location>
        <begin position="308"/>
        <end position="328"/>
    </location>
</feature>
<feature type="transmembrane region" description="Helical" evidence="1">
    <location>
        <begin position="112"/>
        <end position="129"/>
    </location>
</feature>
<dbReference type="KEGG" id="enn:FRE64_01100"/>
<gene>
    <name evidence="5" type="ORF">FRE64_01100</name>
</gene>
<dbReference type="RefSeq" id="WP_146294271.1">
    <property type="nucleotide sequence ID" value="NZ_CP042326.1"/>
</dbReference>
<accession>A0A5B8NJX1</accession>
<evidence type="ECO:0000259" key="4">
    <source>
        <dbReference type="Pfam" id="PF25853"/>
    </source>
</evidence>
<sequence>MINKSSKIRLLKTESAIALVFVASIALYFCLFEIRLLNPFSFGWLLQGDWGQHFIGWMAFLNEPWHWPPGRFENLGAPVGNSIVYTDSLPLLAIPLKALLAGQVSLLQFQGWWFLICIILQGVISYVVLRRLTCSPSVSVVGALLLLCWPPMYHRLGHDTLVAHWLLLAAMGVALTVKRKTAVFLGVGLVATAFAIHAYLAAMVSLILGSRILAEIDIGSRWQTVKNFVARKSKTPPISPRTMFLMMTIILVLGVELYLLGYFESGSSGGGGFGVFSMNLNALWNPQTEDWSRFIPAQPFQTEQHEGFLYLGVGLMGVIVVAFALALWQSTTAQSSFDQRFKKLGVVAIAAFIFALSSRVTFGENVLFNIGLPPTVQDLLFLSTFQSSGRFGWITGLVLIVWSIFAIASRLGSKQTVMILSFALALQLVDLSSVPALMRDWTAPLPEKRAQYEELAAQWPSSLKHIRAIPPQDLDDEIQYQLGFAAILNGGTTNSFYFARPNNEAMEPFTERLKSDISQNQLRDDTMYLSSSHACYIAAGNKSHFKAHYSLVVVNGSWFADDPLPNDWRDRQVTTEENPSLAELIASCGEDCTMVLAIKDDGSKNLSEETIDALASKGAKKVLNLDFRDSYLIVLKDGNVVTEELASEESVEWSNQLDSLSVRVESAGFDAGAHAFIFLDDVNCSLNQRGFNGVYWQQEPKHIKRFHVDTYLPATER</sequence>
<dbReference type="Pfam" id="PF25853">
    <property type="entry name" value="DUF6311_C"/>
    <property type="match status" value="1"/>
</dbReference>
<evidence type="ECO:0000313" key="5">
    <source>
        <dbReference type="EMBL" id="QDZ38660.1"/>
    </source>
</evidence>
<protein>
    <submittedName>
        <fullName evidence="5">Uncharacterized protein</fullName>
    </submittedName>
</protein>